<organism evidence="2 3">
    <name type="scientific">Plectus sambesii</name>
    <dbReference type="NCBI Taxonomy" id="2011161"/>
    <lineage>
        <taxon>Eukaryota</taxon>
        <taxon>Metazoa</taxon>
        <taxon>Ecdysozoa</taxon>
        <taxon>Nematoda</taxon>
        <taxon>Chromadorea</taxon>
        <taxon>Plectida</taxon>
        <taxon>Plectina</taxon>
        <taxon>Plectoidea</taxon>
        <taxon>Plectidae</taxon>
        <taxon>Plectus</taxon>
    </lineage>
</organism>
<dbReference type="AlphaFoldDB" id="A0A914VSS0"/>
<evidence type="ECO:0000313" key="2">
    <source>
        <dbReference type="Proteomes" id="UP000887566"/>
    </source>
</evidence>
<dbReference type="PANTHER" id="PTHR38608">
    <property type="entry name" value="PROTEIN CBG07207"/>
    <property type="match status" value="1"/>
</dbReference>
<feature type="region of interest" description="Disordered" evidence="1">
    <location>
        <begin position="102"/>
        <end position="121"/>
    </location>
</feature>
<name>A0A914VSS0_9BILA</name>
<accession>A0A914VSS0</accession>
<evidence type="ECO:0000313" key="3">
    <source>
        <dbReference type="WBParaSite" id="PSAMB.scaffold2477size22970.g17954.t1"/>
    </source>
</evidence>
<dbReference type="WBParaSite" id="PSAMB.scaffold2477size22970.g17954.t1">
    <property type="protein sequence ID" value="PSAMB.scaffold2477size22970.g17954.t1"/>
    <property type="gene ID" value="PSAMB.scaffold2477size22970.g17954"/>
</dbReference>
<evidence type="ECO:0000256" key="1">
    <source>
        <dbReference type="SAM" id="MobiDB-lite"/>
    </source>
</evidence>
<proteinExistence type="predicted"/>
<sequence>MINIMCVPIEQPFEFASGNDNSRPNTLFPLAGHHRRKSYSYEGGRRFMDGQPTTPQTPTKLWETTIYRAFVTKLFDTDMKQCSEAAELKKAKSSADLLDVQSDNRNSECRQTCDTTKPGSIRDKANLLDMKPWRSSSESTLVPL</sequence>
<keyword evidence="2" id="KW-1185">Reference proteome</keyword>
<protein>
    <submittedName>
        <fullName evidence="3">Uncharacterized protein</fullName>
    </submittedName>
</protein>
<feature type="compositionally biased region" description="Polar residues" evidence="1">
    <location>
        <begin position="102"/>
        <end position="118"/>
    </location>
</feature>
<dbReference type="Proteomes" id="UP000887566">
    <property type="component" value="Unplaced"/>
</dbReference>
<dbReference type="PANTHER" id="PTHR38608:SF1">
    <property type="entry name" value="PROTEIN CBG00664"/>
    <property type="match status" value="1"/>
</dbReference>
<reference evidence="3" key="1">
    <citation type="submission" date="2022-11" db="UniProtKB">
        <authorList>
            <consortium name="WormBaseParasite"/>
        </authorList>
    </citation>
    <scope>IDENTIFICATION</scope>
</reference>